<dbReference type="AlphaFoldDB" id="A0A4Y9ZGZ2"/>
<keyword evidence="3" id="KW-1185">Reference proteome</keyword>
<accession>A0A4Y9ZGZ2</accession>
<feature type="compositionally biased region" description="Basic and acidic residues" evidence="1">
    <location>
        <begin position="24"/>
        <end position="40"/>
    </location>
</feature>
<feature type="compositionally biased region" description="Acidic residues" evidence="1">
    <location>
        <begin position="41"/>
        <end position="78"/>
    </location>
</feature>
<sequence length="470" mass="53062">MSSPDAFIADVKRKLELASTIDAQELRDKYEREEAARYAADDDDDDEEDEDEELEDEDGEEDEDGDGSSNGEDEDGVVEDEKTVEEVDADEDEAIADDNNSDGETAPEKKQAWEPRDGVHEQLSRCVALVQSIEQEKEQGRLSDDQFTELIDFAGGRINALFDQYYSEDDFADIEVKLFAAENAVKIKHQFYIMTTKSFQSFVSMLGKFMVKEMTIEDAWDSKVLARPWLTTSRPSPQSNLLARFSPDYDHDKFDAIYDSIEYPAQRDKVEALFQARSSFFDESIMAPHCMAIGENVLVIGAAGGYKRREDRLLFRPIGSEPVETNQWDFDIIKSIRTGMAQPGSQVVYDYATRLVWHDGDHRIKAFGLNRKVKYTLDSSDYQGQFAVIDNGTTVIRGGKEDFAAWKIDQLTEHAKGVVPGGRLIPEDDEETFGWLEEGASRSMERSSATRPSRNSRSAASRLPSSATRR</sequence>
<feature type="compositionally biased region" description="Acidic residues" evidence="1">
    <location>
        <begin position="86"/>
        <end position="101"/>
    </location>
</feature>
<evidence type="ECO:0000313" key="3">
    <source>
        <dbReference type="Proteomes" id="UP000298061"/>
    </source>
</evidence>
<name>A0A4Y9ZGZ2_9AGAM</name>
<organism evidence="2 3">
    <name type="scientific">Hericium alpestre</name>
    <dbReference type="NCBI Taxonomy" id="135208"/>
    <lineage>
        <taxon>Eukaryota</taxon>
        <taxon>Fungi</taxon>
        <taxon>Dikarya</taxon>
        <taxon>Basidiomycota</taxon>
        <taxon>Agaricomycotina</taxon>
        <taxon>Agaricomycetes</taxon>
        <taxon>Russulales</taxon>
        <taxon>Hericiaceae</taxon>
        <taxon>Hericium</taxon>
    </lineage>
</organism>
<feature type="region of interest" description="Disordered" evidence="1">
    <location>
        <begin position="435"/>
        <end position="470"/>
    </location>
</feature>
<evidence type="ECO:0000313" key="2">
    <source>
        <dbReference type="EMBL" id="TFY73048.1"/>
    </source>
</evidence>
<dbReference type="EMBL" id="SFCI01003391">
    <property type="protein sequence ID" value="TFY73048.1"/>
    <property type="molecule type" value="Genomic_DNA"/>
</dbReference>
<gene>
    <name evidence="2" type="ORF">EWM64_g10964</name>
</gene>
<comment type="caution">
    <text evidence="2">The sequence shown here is derived from an EMBL/GenBank/DDBJ whole genome shotgun (WGS) entry which is preliminary data.</text>
</comment>
<reference evidence="2 3" key="1">
    <citation type="submission" date="2019-02" db="EMBL/GenBank/DDBJ databases">
        <title>Genome sequencing of the rare red list fungi Hericium alpestre (H. flagellum).</title>
        <authorList>
            <person name="Buettner E."/>
            <person name="Kellner H."/>
        </authorList>
    </citation>
    <scope>NUCLEOTIDE SEQUENCE [LARGE SCALE GENOMIC DNA]</scope>
    <source>
        <strain evidence="2 3">DSM 108284</strain>
    </source>
</reference>
<evidence type="ECO:0000256" key="1">
    <source>
        <dbReference type="SAM" id="MobiDB-lite"/>
    </source>
</evidence>
<feature type="compositionally biased region" description="Basic and acidic residues" evidence="1">
    <location>
        <begin position="106"/>
        <end position="118"/>
    </location>
</feature>
<proteinExistence type="predicted"/>
<feature type="region of interest" description="Disordered" evidence="1">
    <location>
        <begin position="16"/>
        <end position="118"/>
    </location>
</feature>
<dbReference type="Proteomes" id="UP000298061">
    <property type="component" value="Unassembled WGS sequence"/>
</dbReference>
<feature type="compositionally biased region" description="Low complexity" evidence="1">
    <location>
        <begin position="446"/>
        <end position="470"/>
    </location>
</feature>
<protein>
    <submittedName>
        <fullName evidence="2">Uncharacterized protein</fullName>
    </submittedName>
</protein>